<gene>
    <name evidence="1" type="ORF">L2E82_18699</name>
</gene>
<evidence type="ECO:0000313" key="1">
    <source>
        <dbReference type="EMBL" id="KAI3768208.1"/>
    </source>
</evidence>
<name>A0ACB9FBD0_CICIN</name>
<dbReference type="EMBL" id="CM042011">
    <property type="protein sequence ID" value="KAI3768208.1"/>
    <property type="molecule type" value="Genomic_DNA"/>
</dbReference>
<proteinExistence type="predicted"/>
<reference evidence="1 2" key="2">
    <citation type="journal article" date="2022" name="Mol. Ecol. Resour.">
        <title>The genomes of chicory, endive, great burdock and yacon provide insights into Asteraceae paleo-polyploidization history and plant inulin production.</title>
        <authorList>
            <person name="Fan W."/>
            <person name="Wang S."/>
            <person name="Wang H."/>
            <person name="Wang A."/>
            <person name="Jiang F."/>
            <person name="Liu H."/>
            <person name="Zhao H."/>
            <person name="Xu D."/>
            <person name="Zhang Y."/>
        </authorList>
    </citation>
    <scope>NUCLEOTIDE SEQUENCE [LARGE SCALE GENOMIC DNA]</scope>
    <source>
        <strain evidence="2">cv. Punajuju</strain>
        <tissue evidence="1">Leaves</tissue>
    </source>
</reference>
<comment type="caution">
    <text evidence="1">The sequence shown here is derived from an EMBL/GenBank/DDBJ whole genome shotgun (WGS) entry which is preliminary data.</text>
</comment>
<evidence type="ECO:0000313" key="2">
    <source>
        <dbReference type="Proteomes" id="UP001055811"/>
    </source>
</evidence>
<reference evidence="2" key="1">
    <citation type="journal article" date="2022" name="Mol. Ecol. Resour.">
        <title>The genomes of chicory, endive, great burdock and yacon provide insights into Asteraceae palaeo-polyploidization history and plant inulin production.</title>
        <authorList>
            <person name="Fan W."/>
            <person name="Wang S."/>
            <person name="Wang H."/>
            <person name="Wang A."/>
            <person name="Jiang F."/>
            <person name="Liu H."/>
            <person name="Zhao H."/>
            <person name="Xu D."/>
            <person name="Zhang Y."/>
        </authorList>
    </citation>
    <scope>NUCLEOTIDE SEQUENCE [LARGE SCALE GENOMIC DNA]</scope>
    <source>
        <strain evidence="2">cv. Punajuju</strain>
    </source>
</reference>
<keyword evidence="2" id="KW-1185">Reference proteome</keyword>
<organism evidence="1 2">
    <name type="scientific">Cichorium intybus</name>
    <name type="common">Chicory</name>
    <dbReference type="NCBI Taxonomy" id="13427"/>
    <lineage>
        <taxon>Eukaryota</taxon>
        <taxon>Viridiplantae</taxon>
        <taxon>Streptophyta</taxon>
        <taxon>Embryophyta</taxon>
        <taxon>Tracheophyta</taxon>
        <taxon>Spermatophyta</taxon>
        <taxon>Magnoliopsida</taxon>
        <taxon>eudicotyledons</taxon>
        <taxon>Gunneridae</taxon>
        <taxon>Pentapetalae</taxon>
        <taxon>asterids</taxon>
        <taxon>campanulids</taxon>
        <taxon>Asterales</taxon>
        <taxon>Asteraceae</taxon>
        <taxon>Cichorioideae</taxon>
        <taxon>Cichorieae</taxon>
        <taxon>Cichoriinae</taxon>
        <taxon>Cichorium</taxon>
    </lineage>
</organism>
<dbReference type="Proteomes" id="UP001055811">
    <property type="component" value="Linkage Group LG03"/>
</dbReference>
<protein>
    <submittedName>
        <fullName evidence="1">Uncharacterized protein</fullName>
    </submittedName>
</protein>
<sequence>MYFRYLPPGLSPTPCSNPYFRFRTIISWAFNTESNSHKHQNSDGFDTEFWRKNSPECGQMGVEKVIRCLSNSFSRFIHLVTFGVPKNLPCQQEYKDVAGSFEQVLLKSYHTEVLQSQTPTDGRALRSGSEVRRKPLRVQNWKIGKLPLIRLRKSGFSCFYISVRFASSLEDLHFVHDLGGTRGGYDLLGRTKDQIRTTEQVKAAMAACNALKLDGLIIVGGVTSNADAAQLAETFSEAKCFTKVSRSPPGILNILTGLGPEAGAPLVSHPDVGKIAFTGSSATQV</sequence>
<accession>A0ACB9FBD0</accession>